<feature type="domain" description="MADS-box" evidence="6">
    <location>
        <begin position="1"/>
        <end position="61"/>
    </location>
</feature>
<dbReference type="GO" id="GO:0000977">
    <property type="term" value="F:RNA polymerase II transcription regulatory region sequence-specific DNA binding"/>
    <property type="evidence" value="ECO:0007669"/>
    <property type="project" value="InterPro"/>
</dbReference>
<keyword evidence="3" id="KW-0238">DNA-binding</keyword>
<dbReference type="PANTHER" id="PTHR48019">
    <property type="entry name" value="SERUM RESPONSE FACTOR HOMOLOG"/>
    <property type="match status" value="1"/>
</dbReference>
<dbReference type="EMBL" id="JAMFTS010000002">
    <property type="protein sequence ID" value="KAJ4798776.1"/>
    <property type="molecule type" value="Genomic_DNA"/>
</dbReference>
<evidence type="ECO:0000259" key="6">
    <source>
        <dbReference type="PROSITE" id="PS50066"/>
    </source>
</evidence>
<dbReference type="Pfam" id="PF00319">
    <property type="entry name" value="SRF-TF"/>
    <property type="match status" value="1"/>
</dbReference>
<name>A0AAV8C0Y8_9POAL</name>
<keyword evidence="11" id="KW-1185">Reference proteome</keyword>
<reference evidence="8" key="1">
    <citation type="submission" date="2022-08" db="EMBL/GenBank/DDBJ databases">
        <authorList>
            <person name="Marques A."/>
        </authorList>
    </citation>
    <scope>NUCLEOTIDE SEQUENCE</scope>
    <source>
        <strain evidence="8">RhyPub2mFocal</strain>
        <tissue evidence="8">Leaves</tissue>
    </source>
</reference>
<dbReference type="InterPro" id="IPR050142">
    <property type="entry name" value="MADS-box/MEF2_TF"/>
</dbReference>
<keyword evidence="5" id="KW-0539">Nucleus</keyword>
<evidence type="ECO:0000256" key="2">
    <source>
        <dbReference type="ARBA" id="ARBA00023015"/>
    </source>
</evidence>
<feature type="domain" description="K-box" evidence="7">
    <location>
        <begin position="86"/>
        <end position="177"/>
    </location>
</feature>
<gene>
    <name evidence="10" type="ORF">LUZ62_022940</name>
    <name evidence="9" type="ORF">LUZ62_050022</name>
    <name evidence="8" type="ORF">LUZ62_082662</name>
</gene>
<sequence>MVRGKVQMRRIENPVHRQVTFCKRRTGLLKKARELSVLCGADIGIIIVSGQGKLYELATNGNMEGLIEKYKGASGEDHLNGSELNQTQESEEALMIKQEISLVQKGLRFLYGDKATEHMTLEEMHVLERNLEVWMYKFRSLKMKMMLQEIQSLKNKEGILKAANEILQEKIVEQNGLFDVAQFAAHQEGYFSEAPAAHVIPNYATNPLTLDDYGNFIFRGGSQMGFSY</sequence>
<dbReference type="Proteomes" id="UP001140206">
    <property type="component" value="Chromosome 5"/>
</dbReference>
<dbReference type="EMBL" id="JAMFTS010000001">
    <property type="protein sequence ID" value="KAJ4810374.1"/>
    <property type="molecule type" value="Genomic_DNA"/>
</dbReference>
<dbReference type="Proteomes" id="UP001140206">
    <property type="component" value="Chromosome 1"/>
</dbReference>
<dbReference type="GO" id="GO:0046983">
    <property type="term" value="F:protein dimerization activity"/>
    <property type="evidence" value="ECO:0007669"/>
    <property type="project" value="InterPro"/>
</dbReference>
<evidence type="ECO:0000313" key="10">
    <source>
        <dbReference type="EMBL" id="KAJ4810374.1"/>
    </source>
</evidence>
<evidence type="ECO:0000313" key="11">
    <source>
        <dbReference type="Proteomes" id="UP001140206"/>
    </source>
</evidence>
<proteinExistence type="predicted"/>
<dbReference type="GO" id="GO:0003700">
    <property type="term" value="F:DNA-binding transcription factor activity"/>
    <property type="evidence" value="ECO:0007669"/>
    <property type="project" value="InterPro"/>
</dbReference>
<keyword evidence="2" id="KW-0805">Transcription regulation</keyword>
<keyword evidence="4" id="KW-0804">Transcription</keyword>
<dbReference type="InterPro" id="IPR002487">
    <property type="entry name" value="TF_Kbox"/>
</dbReference>
<evidence type="ECO:0000256" key="3">
    <source>
        <dbReference type="ARBA" id="ARBA00023125"/>
    </source>
</evidence>
<dbReference type="AlphaFoldDB" id="A0AAV8C0Y8"/>
<evidence type="ECO:0000313" key="9">
    <source>
        <dbReference type="EMBL" id="KAJ4798776.1"/>
    </source>
</evidence>
<dbReference type="InterPro" id="IPR033896">
    <property type="entry name" value="MEF2-like_N"/>
</dbReference>
<dbReference type="CDD" id="cd00265">
    <property type="entry name" value="MADS_MEF2_like"/>
    <property type="match status" value="1"/>
</dbReference>
<comment type="subcellular location">
    <subcellularLocation>
        <location evidence="1">Nucleus</location>
    </subcellularLocation>
</comment>
<dbReference type="InterPro" id="IPR036879">
    <property type="entry name" value="TF_MADSbox_sf"/>
</dbReference>
<evidence type="ECO:0000256" key="5">
    <source>
        <dbReference type="ARBA" id="ARBA00023242"/>
    </source>
</evidence>
<dbReference type="Proteomes" id="UP001140206">
    <property type="component" value="Chromosome 2"/>
</dbReference>
<dbReference type="GO" id="GO:0005634">
    <property type="term" value="C:nucleus"/>
    <property type="evidence" value="ECO:0007669"/>
    <property type="project" value="UniProtKB-SubCell"/>
</dbReference>
<dbReference type="Pfam" id="PF01486">
    <property type="entry name" value="K-box"/>
    <property type="match status" value="1"/>
</dbReference>
<evidence type="ECO:0000256" key="4">
    <source>
        <dbReference type="ARBA" id="ARBA00023163"/>
    </source>
</evidence>
<comment type="caution">
    <text evidence="8">The sequence shown here is derived from an EMBL/GenBank/DDBJ whole genome shotgun (WGS) entry which is preliminary data.</text>
</comment>
<dbReference type="PRINTS" id="PR00404">
    <property type="entry name" value="MADSDOMAIN"/>
</dbReference>
<evidence type="ECO:0000313" key="8">
    <source>
        <dbReference type="EMBL" id="KAJ4748257.1"/>
    </source>
</evidence>
<dbReference type="EMBL" id="JAMFTS010000005">
    <property type="protein sequence ID" value="KAJ4748257.1"/>
    <property type="molecule type" value="Genomic_DNA"/>
</dbReference>
<dbReference type="GO" id="GO:0045944">
    <property type="term" value="P:positive regulation of transcription by RNA polymerase II"/>
    <property type="evidence" value="ECO:0007669"/>
    <property type="project" value="InterPro"/>
</dbReference>
<evidence type="ECO:0000259" key="7">
    <source>
        <dbReference type="PROSITE" id="PS51297"/>
    </source>
</evidence>
<protein>
    <submittedName>
        <fullName evidence="8">MADS-box transcription factor</fullName>
    </submittedName>
</protein>
<dbReference type="SMART" id="SM00432">
    <property type="entry name" value="MADS"/>
    <property type="match status" value="1"/>
</dbReference>
<dbReference type="Gene3D" id="3.40.1810.10">
    <property type="entry name" value="Transcription factor, MADS-box"/>
    <property type="match status" value="1"/>
</dbReference>
<dbReference type="SUPFAM" id="SSF55455">
    <property type="entry name" value="SRF-like"/>
    <property type="match status" value="1"/>
</dbReference>
<dbReference type="PROSITE" id="PS50066">
    <property type="entry name" value="MADS_BOX_2"/>
    <property type="match status" value="1"/>
</dbReference>
<dbReference type="PROSITE" id="PS00350">
    <property type="entry name" value="MADS_BOX_1"/>
    <property type="match status" value="1"/>
</dbReference>
<accession>A0AAV8C0Y8</accession>
<dbReference type="InterPro" id="IPR002100">
    <property type="entry name" value="TF_MADSbox"/>
</dbReference>
<dbReference type="PROSITE" id="PS51297">
    <property type="entry name" value="K_BOX"/>
    <property type="match status" value="1"/>
</dbReference>
<evidence type="ECO:0000256" key="1">
    <source>
        <dbReference type="ARBA" id="ARBA00004123"/>
    </source>
</evidence>
<organism evidence="8 11">
    <name type="scientific">Rhynchospora pubera</name>
    <dbReference type="NCBI Taxonomy" id="906938"/>
    <lineage>
        <taxon>Eukaryota</taxon>
        <taxon>Viridiplantae</taxon>
        <taxon>Streptophyta</taxon>
        <taxon>Embryophyta</taxon>
        <taxon>Tracheophyta</taxon>
        <taxon>Spermatophyta</taxon>
        <taxon>Magnoliopsida</taxon>
        <taxon>Liliopsida</taxon>
        <taxon>Poales</taxon>
        <taxon>Cyperaceae</taxon>
        <taxon>Cyperoideae</taxon>
        <taxon>Rhynchosporeae</taxon>
        <taxon>Rhynchospora</taxon>
    </lineage>
</organism>